<comment type="caution">
    <text evidence="1">The sequence shown here is derived from an EMBL/GenBank/DDBJ whole genome shotgun (WGS) entry which is preliminary data.</text>
</comment>
<sequence length="100" mass="11070">MSGVSDSAIDAGFASVRASKRLAGVMLESTEKTVAMPPQRPRFERVQLNTRVRVEIEQTLQRFVVDHNTTVQSSVDLALAEFLAARGYPLPQPDDDGRNR</sequence>
<evidence type="ECO:0008006" key="3">
    <source>
        <dbReference type="Google" id="ProtNLM"/>
    </source>
</evidence>
<dbReference type="Proteomes" id="UP001501444">
    <property type="component" value="Unassembled WGS sequence"/>
</dbReference>
<organism evidence="1 2">
    <name type="scientific">Dactylosporangium salmoneum</name>
    <dbReference type="NCBI Taxonomy" id="53361"/>
    <lineage>
        <taxon>Bacteria</taxon>
        <taxon>Bacillati</taxon>
        <taxon>Actinomycetota</taxon>
        <taxon>Actinomycetes</taxon>
        <taxon>Micromonosporales</taxon>
        <taxon>Micromonosporaceae</taxon>
        <taxon>Dactylosporangium</taxon>
    </lineage>
</organism>
<proteinExistence type="predicted"/>
<keyword evidence="2" id="KW-1185">Reference proteome</keyword>
<evidence type="ECO:0000313" key="2">
    <source>
        <dbReference type="Proteomes" id="UP001501444"/>
    </source>
</evidence>
<evidence type="ECO:0000313" key="1">
    <source>
        <dbReference type="EMBL" id="GAA2350721.1"/>
    </source>
</evidence>
<protein>
    <recommendedName>
        <fullName evidence="3">Centromere-binding protein ParB C-terminal domain-containing protein</fullName>
    </recommendedName>
</protein>
<name>A0ABN3GFU4_9ACTN</name>
<reference evidence="1 2" key="1">
    <citation type="journal article" date="2019" name="Int. J. Syst. Evol. Microbiol.">
        <title>The Global Catalogue of Microorganisms (GCM) 10K type strain sequencing project: providing services to taxonomists for standard genome sequencing and annotation.</title>
        <authorList>
            <consortium name="The Broad Institute Genomics Platform"/>
            <consortium name="The Broad Institute Genome Sequencing Center for Infectious Disease"/>
            <person name="Wu L."/>
            <person name="Ma J."/>
        </authorList>
    </citation>
    <scope>NUCLEOTIDE SEQUENCE [LARGE SCALE GENOMIC DNA]</scope>
    <source>
        <strain evidence="1 2">JCM 3272</strain>
    </source>
</reference>
<accession>A0ABN3GFU4</accession>
<gene>
    <name evidence="1" type="ORF">GCM10010170_040490</name>
</gene>
<dbReference type="EMBL" id="BAAARV010000030">
    <property type="protein sequence ID" value="GAA2350721.1"/>
    <property type="molecule type" value="Genomic_DNA"/>
</dbReference>